<evidence type="ECO:0000313" key="8">
    <source>
        <dbReference type="EMBL" id="EEC00615.1"/>
    </source>
</evidence>
<dbReference type="PaxDb" id="6945-B7P1Z3"/>
<evidence type="ECO:0000256" key="5">
    <source>
        <dbReference type="ARBA" id="ARBA00022695"/>
    </source>
</evidence>
<dbReference type="EMBL" id="ABJB010427954">
    <property type="status" value="NOT_ANNOTATED_CDS"/>
    <property type="molecule type" value="Genomic_DNA"/>
</dbReference>
<dbReference type="SUPFAM" id="SSF64484">
    <property type="entry name" value="beta and beta-prime subunits of DNA dependent RNA-polymerase"/>
    <property type="match status" value="1"/>
</dbReference>
<dbReference type="Gene3D" id="3.90.1100.10">
    <property type="match status" value="1"/>
</dbReference>
<dbReference type="AlphaFoldDB" id="B7P1Z3"/>
<dbReference type="EMBL" id="DS619499">
    <property type="protein sequence ID" value="EEC00615.1"/>
    <property type="molecule type" value="Genomic_DNA"/>
</dbReference>
<protein>
    <recommendedName>
        <fullName evidence="2">DNA-directed RNA polymerase</fullName>
        <ecNumber evidence="2">2.7.7.6</ecNumber>
    </recommendedName>
</protein>
<dbReference type="VEuPathDB" id="VectorBase:ISCW000875"/>
<keyword evidence="4" id="KW-0808">Transferase</keyword>
<feature type="domain" description="RNA polymerase Rpb2" evidence="7">
    <location>
        <begin position="42"/>
        <end position="80"/>
    </location>
</feature>
<reference evidence="8 10" key="1">
    <citation type="submission" date="2008-03" db="EMBL/GenBank/DDBJ databases">
        <title>Annotation of Ixodes scapularis.</title>
        <authorList>
            <consortium name="Ixodes scapularis Genome Project Consortium"/>
            <person name="Caler E."/>
            <person name="Hannick L.I."/>
            <person name="Bidwell S."/>
            <person name="Joardar V."/>
            <person name="Thiagarajan M."/>
            <person name="Amedeo P."/>
            <person name="Galinsky K.J."/>
            <person name="Schobel S."/>
            <person name="Inman J."/>
            <person name="Hostetler J."/>
            <person name="Miller J."/>
            <person name="Hammond M."/>
            <person name="Megy K."/>
            <person name="Lawson D."/>
            <person name="Kodira C."/>
            <person name="Sutton G."/>
            <person name="Meyer J."/>
            <person name="Hill C.A."/>
            <person name="Birren B."/>
            <person name="Nene V."/>
            <person name="Collins F."/>
            <person name="Alarcon-Chaidez F."/>
            <person name="Wikel S."/>
            <person name="Strausberg R."/>
        </authorList>
    </citation>
    <scope>NUCLEOTIDE SEQUENCE [LARGE SCALE GENOMIC DNA]</scope>
    <source>
        <strain evidence="10">Wikel</strain>
        <strain evidence="8">Wikel colony</strain>
    </source>
</reference>
<dbReference type="Proteomes" id="UP000001555">
    <property type="component" value="Unassembled WGS sequence"/>
</dbReference>
<dbReference type="OrthoDB" id="10248617at2759"/>
<reference evidence="9" key="2">
    <citation type="submission" date="2020-05" db="UniProtKB">
        <authorList>
            <consortium name="EnsemblMetazoa"/>
        </authorList>
    </citation>
    <scope>IDENTIFICATION</scope>
    <source>
        <strain evidence="9">wikel</strain>
    </source>
</reference>
<evidence type="ECO:0000313" key="9">
    <source>
        <dbReference type="EnsemblMetazoa" id="ISCW000875-PA"/>
    </source>
</evidence>
<dbReference type="HOGENOM" id="CLU_2576480_0_0_1"/>
<comment type="similarity">
    <text evidence="1">Belongs to the RNA polymerase beta chain family.</text>
</comment>
<dbReference type="VEuPathDB" id="VectorBase:ISCP_012961"/>
<dbReference type="EnsemblMetazoa" id="ISCW000875-RA">
    <property type="protein sequence ID" value="ISCW000875-PA"/>
    <property type="gene ID" value="ISCW000875"/>
</dbReference>
<dbReference type="Pfam" id="PF04565">
    <property type="entry name" value="RNA_pol_Rpb2_3"/>
    <property type="match status" value="1"/>
</dbReference>
<dbReference type="InterPro" id="IPR007645">
    <property type="entry name" value="RNA_pol_Rpb2_3"/>
</dbReference>
<dbReference type="GO" id="GO:0003899">
    <property type="term" value="F:DNA-directed RNA polymerase activity"/>
    <property type="evidence" value="ECO:0007669"/>
    <property type="project" value="UniProtKB-EC"/>
</dbReference>
<dbReference type="GO" id="GO:0006351">
    <property type="term" value="P:DNA-templated transcription"/>
    <property type="evidence" value="ECO:0007669"/>
    <property type="project" value="InterPro"/>
</dbReference>
<evidence type="ECO:0000256" key="1">
    <source>
        <dbReference type="ARBA" id="ARBA00006835"/>
    </source>
</evidence>
<dbReference type="EC" id="2.7.7.6" evidence="2"/>
<name>B7P1Z3_IXOSC</name>
<evidence type="ECO:0000313" key="10">
    <source>
        <dbReference type="Proteomes" id="UP000001555"/>
    </source>
</evidence>
<dbReference type="VEuPathDB" id="VectorBase:ISCI000875"/>
<keyword evidence="10" id="KW-1185">Reference proteome</keyword>
<evidence type="ECO:0000259" key="7">
    <source>
        <dbReference type="Pfam" id="PF04565"/>
    </source>
</evidence>
<dbReference type="GO" id="GO:0000428">
    <property type="term" value="C:DNA-directed RNA polymerase complex"/>
    <property type="evidence" value="ECO:0007669"/>
    <property type="project" value="UniProtKB-KW"/>
</dbReference>
<dbReference type="PANTHER" id="PTHR20856">
    <property type="entry name" value="DNA-DIRECTED RNA POLYMERASE I SUBUNIT 2"/>
    <property type="match status" value="1"/>
</dbReference>
<organism>
    <name type="scientific">Ixodes scapularis</name>
    <name type="common">Black-legged tick</name>
    <name type="synonym">Deer tick</name>
    <dbReference type="NCBI Taxonomy" id="6945"/>
    <lineage>
        <taxon>Eukaryota</taxon>
        <taxon>Metazoa</taxon>
        <taxon>Ecdysozoa</taxon>
        <taxon>Arthropoda</taxon>
        <taxon>Chelicerata</taxon>
        <taxon>Arachnida</taxon>
        <taxon>Acari</taxon>
        <taxon>Parasitiformes</taxon>
        <taxon>Ixodida</taxon>
        <taxon>Ixodoidea</taxon>
        <taxon>Ixodidae</taxon>
        <taxon>Ixodinae</taxon>
        <taxon>Ixodes</taxon>
    </lineage>
</organism>
<keyword evidence="3 8" id="KW-0240">DNA-directed RNA polymerase</keyword>
<dbReference type="EMBL" id="ABJB010119241">
    <property type="status" value="NOT_ANNOTATED_CDS"/>
    <property type="molecule type" value="Genomic_DNA"/>
</dbReference>
<keyword evidence="5" id="KW-0548">Nucleotidyltransferase</keyword>
<evidence type="ECO:0000256" key="6">
    <source>
        <dbReference type="ARBA" id="ARBA00023163"/>
    </source>
</evidence>
<keyword evidence="6" id="KW-0804">Transcription</keyword>
<dbReference type="GO" id="GO:0003677">
    <property type="term" value="F:DNA binding"/>
    <property type="evidence" value="ECO:0007669"/>
    <property type="project" value="InterPro"/>
</dbReference>
<evidence type="ECO:0000256" key="4">
    <source>
        <dbReference type="ARBA" id="ARBA00022679"/>
    </source>
</evidence>
<evidence type="ECO:0007829" key="11">
    <source>
        <dbReference type="PeptideAtlas" id="B7P1Z3"/>
    </source>
</evidence>
<dbReference type="InParanoid" id="B7P1Z3"/>
<proteinExistence type="evidence at protein level"/>
<evidence type="ECO:0000256" key="3">
    <source>
        <dbReference type="ARBA" id="ARBA00022478"/>
    </source>
</evidence>
<evidence type="ECO:0000256" key="2">
    <source>
        <dbReference type="ARBA" id="ARBA00012418"/>
    </source>
</evidence>
<sequence length="81" mass="9168">MFSKVLGTAWEVTGAMNYFLATGNVVTKSGLGLMQFSGTTVLAEKLNYWRYLSHFRCVHRGAFFAEMRTTTVRKLLPEAWA</sequence>
<gene>
    <name evidence="8" type="ORF">IscW_ISCW000875</name>
</gene>
<dbReference type="InterPro" id="IPR015712">
    <property type="entry name" value="DNA-dir_RNA_pol_su2"/>
</dbReference>
<accession>B7P1Z3</accession>
<dbReference type="STRING" id="6945.B7P1Z3"/>
<dbReference type="GO" id="GO:0032549">
    <property type="term" value="F:ribonucleoside binding"/>
    <property type="evidence" value="ECO:0007669"/>
    <property type="project" value="InterPro"/>
</dbReference>
<keyword evidence="11" id="KW-1267">Proteomics identification</keyword>